<keyword evidence="2" id="KW-1185">Reference proteome</keyword>
<proteinExistence type="predicted"/>
<accession>A0A397ILE2</accession>
<evidence type="ECO:0000313" key="2">
    <source>
        <dbReference type="Proteomes" id="UP000266861"/>
    </source>
</evidence>
<gene>
    <name evidence="1" type="ORF">Glove_212g141</name>
</gene>
<dbReference type="Proteomes" id="UP000266861">
    <property type="component" value="Unassembled WGS sequence"/>
</dbReference>
<protein>
    <recommendedName>
        <fullName evidence="3">Protein kinase domain-containing protein</fullName>
    </recommendedName>
</protein>
<evidence type="ECO:0000313" key="1">
    <source>
        <dbReference type="EMBL" id="RHZ75642.1"/>
    </source>
</evidence>
<dbReference type="InterPro" id="IPR011009">
    <property type="entry name" value="Kinase-like_dom_sf"/>
</dbReference>
<dbReference type="EMBL" id="PQFF01000197">
    <property type="protein sequence ID" value="RHZ75642.1"/>
    <property type="molecule type" value="Genomic_DNA"/>
</dbReference>
<dbReference type="SUPFAM" id="SSF56112">
    <property type="entry name" value="Protein kinase-like (PK-like)"/>
    <property type="match status" value="1"/>
</dbReference>
<comment type="caution">
    <text evidence="1">The sequence shown here is derived from an EMBL/GenBank/DDBJ whole genome shotgun (WGS) entry which is preliminary data.</text>
</comment>
<name>A0A397ILE2_9GLOM</name>
<reference evidence="1 2" key="1">
    <citation type="submission" date="2018-08" db="EMBL/GenBank/DDBJ databases">
        <title>Genome and evolution of the arbuscular mycorrhizal fungus Diversispora epigaea (formerly Glomus versiforme) and its bacterial endosymbionts.</title>
        <authorList>
            <person name="Sun X."/>
            <person name="Fei Z."/>
            <person name="Harrison M."/>
        </authorList>
    </citation>
    <scope>NUCLEOTIDE SEQUENCE [LARGE SCALE GENOMIC DNA]</scope>
    <source>
        <strain evidence="1 2">IT104</strain>
    </source>
</reference>
<dbReference type="STRING" id="1348612.A0A397ILE2"/>
<evidence type="ECO:0008006" key="3">
    <source>
        <dbReference type="Google" id="ProtNLM"/>
    </source>
</evidence>
<organism evidence="1 2">
    <name type="scientific">Diversispora epigaea</name>
    <dbReference type="NCBI Taxonomy" id="1348612"/>
    <lineage>
        <taxon>Eukaryota</taxon>
        <taxon>Fungi</taxon>
        <taxon>Fungi incertae sedis</taxon>
        <taxon>Mucoromycota</taxon>
        <taxon>Glomeromycotina</taxon>
        <taxon>Glomeromycetes</taxon>
        <taxon>Diversisporales</taxon>
        <taxon>Diversisporaceae</taxon>
        <taxon>Diversispora</taxon>
    </lineage>
</organism>
<sequence length="191" mass="22519">MCQKISKTKYCPAGHSSRDFAYSGRQNHIYSGICDLCTKERFIQELKTCSSGNANIDKILQESQINIPYYNLQWMPYDNFQNINHKVDSSRGSVYSAELKNGRKECWNFLKQEWEYELIGHKVALKEITDSRYDIAGFLKMKSIYNHKGYVVEYYGFSKNPSTQNYIFVMELFDDDLHGYLNWTYLDLKWG</sequence>
<dbReference type="OrthoDB" id="2318560at2759"/>
<dbReference type="AlphaFoldDB" id="A0A397ILE2"/>